<evidence type="ECO:0000256" key="11">
    <source>
        <dbReference type="SAM" id="SignalP"/>
    </source>
</evidence>
<reference evidence="14 15" key="1">
    <citation type="submission" date="2022-06" db="EMBL/GenBank/DDBJ databases">
        <authorList>
            <person name="Xuan X."/>
        </authorList>
    </citation>
    <scope>NUCLEOTIDE SEQUENCE [LARGE SCALE GENOMIC DNA]</scope>
    <source>
        <strain evidence="14 15">2V75</strain>
    </source>
</reference>
<keyword evidence="5 11" id="KW-0732">Signal</keyword>
<dbReference type="Pfam" id="PF00593">
    <property type="entry name" value="TonB_dep_Rec_b-barrel"/>
    <property type="match status" value="1"/>
</dbReference>
<dbReference type="PANTHER" id="PTHR30069">
    <property type="entry name" value="TONB-DEPENDENT OUTER MEMBRANE RECEPTOR"/>
    <property type="match status" value="1"/>
</dbReference>
<dbReference type="InterPro" id="IPR000531">
    <property type="entry name" value="Beta-barrel_TonB"/>
</dbReference>
<keyword evidence="8 14" id="KW-0675">Receptor</keyword>
<keyword evidence="15" id="KW-1185">Reference proteome</keyword>
<organism evidence="14 15">
    <name type="scientific">Robiginitalea marina</name>
    <dbReference type="NCBI Taxonomy" id="2954105"/>
    <lineage>
        <taxon>Bacteria</taxon>
        <taxon>Pseudomonadati</taxon>
        <taxon>Bacteroidota</taxon>
        <taxon>Flavobacteriia</taxon>
        <taxon>Flavobacteriales</taxon>
        <taxon>Flavobacteriaceae</taxon>
        <taxon>Robiginitalea</taxon>
    </lineage>
</organism>
<dbReference type="RefSeq" id="WP_252739661.1">
    <property type="nucleotide sequence ID" value="NZ_JAMXIB010000001.1"/>
</dbReference>
<dbReference type="Pfam" id="PF13715">
    <property type="entry name" value="CarbopepD_reg_2"/>
    <property type="match status" value="1"/>
</dbReference>
<feature type="chain" id="PRO_5047175153" evidence="11">
    <location>
        <begin position="20"/>
        <end position="799"/>
    </location>
</feature>
<dbReference type="Gene3D" id="2.170.130.10">
    <property type="entry name" value="TonB-dependent receptor, plug domain"/>
    <property type="match status" value="1"/>
</dbReference>
<name>A0ABT1ATU2_9FLAO</name>
<dbReference type="EMBL" id="JAMXIB010000001">
    <property type="protein sequence ID" value="MCO5723279.1"/>
    <property type="molecule type" value="Genomic_DNA"/>
</dbReference>
<proteinExistence type="inferred from homology"/>
<feature type="domain" description="TonB-dependent receptor plug" evidence="13">
    <location>
        <begin position="122"/>
        <end position="221"/>
    </location>
</feature>
<dbReference type="InterPro" id="IPR036942">
    <property type="entry name" value="Beta-barrel_TonB_sf"/>
</dbReference>
<dbReference type="InterPro" id="IPR037066">
    <property type="entry name" value="Plug_dom_sf"/>
</dbReference>
<comment type="similarity">
    <text evidence="10">Belongs to the TonB-dependent receptor family.</text>
</comment>
<keyword evidence="9" id="KW-0998">Cell outer membrane</keyword>
<keyword evidence="7 10" id="KW-0472">Membrane</keyword>
<keyword evidence="3" id="KW-1134">Transmembrane beta strand</keyword>
<evidence type="ECO:0000256" key="3">
    <source>
        <dbReference type="ARBA" id="ARBA00022452"/>
    </source>
</evidence>
<dbReference type="InterPro" id="IPR012910">
    <property type="entry name" value="Plug_dom"/>
</dbReference>
<feature type="domain" description="TonB-dependent receptor-like beta-barrel" evidence="12">
    <location>
        <begin position="303"/>
        <end position="768"/>
    </location>
</feature>
<evidence type="ECO:0000256" key="9">
    <source>
        <dbReference type="ARBA" id="ARBA00023237"/>
    </source>
</evidence>
<dbReference type="Gene3D" id="2.40.170.20">
    <property type="entry name" value="TonB-dependent receptor, beta-barrel domain"/>
    <property type="match status" value="1"/>
</dbReference>
<accession>A0ABT1ATU2</accession>
<dbReference type="SUPFAM" id="SSF56935">
    <property type="entry name" value="Porins"/>
    <property type="match status" value="1"/>
</dbReference>
<dbReference type="Proteomes" id="UP001206312">
    <property type="component" value="Unassembled WGS sequence"/>
</dbReference>
<protein>
    <submittedName>
        <fullName evidence="14">TonB-dependent receptor</fullName>
    </submittedName>
</protein>
<comment type="caution">
    <text evidence="14">The sequence shown here is derived from an EMBL/GenBank/DDBJ whole genome shotgun (WGS) entry which is preliminary data.</text>
</comment>
<evidence type="ECO:0000256" key="4">
    <source>
        <dbReference type="ARBA" id="ARBA00022692"/>
    </source>
</evidence>
<evidence type="ECO:0000256" key="6">
    <source>
        <dbReference type="ARBA" id="ARBA00023077"/>
    </source>
</evidence>
<keyword evidence="6 10" id="KW-0798">TonB box</keyword>
<feature type="signal peptide" evidence="11">
    <location>
        <begin position="1"/>
        <end position="19"/>
    </location>
</feature>
<evidence type="ECO:0000259" key="13">
    <source>
        <dbReference type="Pfam" id="PF07715"/>
    </source>
</evidence>
<keyword evidence="4" id="KW-0812">Transmembrane</keyword>
<dbReference type="SUPFAM" id="SSF49464">
    <property type="entry name" value="Carboxypeptidase regulatory domain-like"/>
    <property type="match status" value="1"/>
</dbReference>
<evidence type="ECO:0000256" key="2">
    <source>
        <dbReference type="ARBA" id="ARBA00022448"/>
    </source>
</evidence>
<evidence type="ECO:0000256" key="10">
    <source>
        <dbReference type="RuleBase" id="RU003357"/>
    </source>
</evidence>
<dbReference type="InterPro" id="IPR039426">
    <property type="entry name" value="TonB-dep_rcpt-like"/>
</dbReference>
<evidence type="ECO:0000256" key="8">
    <source>
        <dbReference type="ARBA" id="ARBA00023170"/>
    </source>
</evidence>
<evidence type="ECO:0000313" key="15">
    <source>
        <dbReference type="Proteomes" id="UP001206312"/>
    </source>
</evidence>
<evidence type="ECO:0000259" key="12">
    <source>
        <dbReference type="Pfam" id="PF00593"/>
    </source>
</evidence>
<sequence>MRIPIALVLLVLFQIPAIAQQCQATLSGRVLDFHDQTPLAGATVLVLGQQKAALTDLDGRYRIEGLCEGDFEVELSHPQCLTLLYNLEIKGETRKDFEMEHHLEELEEVQVFGDILADQSKTGQEQRLSTRTLEDYSSASLGDALRTLSGVSSLNTGSNIVKPAIGGLTGSRVLILNDGVRMQDMEWGDEHAPNIDINSADQVSVVKGAAALKYAGDAIGGLVIIERERIAVKDSLYGKTLLNYVSNGRGGSASTELTRTFASGWYLNGQASYKKLGDREAPDYILSNTGMQEVGLSLHTGKRLLNQGWDLDYSFYRADIAVLRASHIGNIDDLIGSINSGEPSVVEPFTYDLGVPRQEVTHHLAKAGYYLRIKGLGKWTAQYDFQNNRRFEYDVRVGADRNKPAIDLELTTHTLMTDFTWDSSRDLKVMAGVLGRFQDNFANPDTGVRRLIPDYQKYDLGGFLTGEYRFGPDWLVEAGLRYDYNRIDAQKFYRTSRWEERGYDEDFADIVVEDLGTQLLTNPVLDFHNLSATAGARRQLDAHSELRANYAFAQRPPNPAELFSDGLHHSAARIELGDLRIGNETSHRVSLAYEREGDRWGLTLEPYLNHIQDFILLEPTGVEFTIRGAFPVWSYRQTDARLLGFDASGYYRWSAHWESQHRFSLVRGKELDQDVALINMPAPITRNTLIYRNPSWKGLEVGLESTYVFRQNEFPPNISVFSPSQQEEVVLEINTPPDAYHLLGLRAGMQFPLGKGLNLSSVLTVENLLNTRYREYLNRQRYFADDLGRNIILQLKLNY</sequence>
<dbReference type="PANTHER" id="PTHR30069:SF29">
    <property type="entry name" value="HEMOGLOBIN AND HEMOGLOBIN-HAPTOGLOBIN-BINDING PROTEIN 1-RELATED"/>
    <property type="match status" value="1"/>
</dbReference>
<dbReference type="InterPro" id="IPR008969">
    <property type="entry name" value="CarboxyPept-like_regulatory"/>
</dbReference>
<dbReference type="Gene3D" id="2.60.40.1120">
    <property type="entry name" value="Carboxypeptidase-like, regulatory domain"/>
    <property type="match status" value="1"/>
</dbReference>
<comment type="subcellular location">
    <subcellularLocation>
        <location evidence="1">Cell outer membrane</location>
        <topology evidence="1">Multi-pass membrane protein</topology>
    </subcellularLocation>
</comment>
<evidence type="ECO:0000256" key="7">
    <source>
        <dbReference type="ARBA" id="ARBA00023136"/>
    </source>
</evidence>
<evidence type="ECO:0000256" key="1">
    <source>
        <dbReference type="ARBA" id="ARBA00004571"/>
    </source>
</evidence>
<dbReference type="Pfam" id="PF07715">
    <property type="entry name" value="Plug"/>
    <property type="match status" value="1"/>
</dbReference>
<keyword evidence="2" id="KW-0813">Transport</keyword>
<gene>
    <name evidence="14" type="ORF">NG653_00325</name>
</gene>
<evidence type="ECO:0000313" key="14">
    <source>
        <dbReference type="EMBL" id="MCO5723279.1"/>
    </source>
</evidence>
<evidence type="ECO:0000256" key="5">
    <source>
        <dbReference type="ARBA" id="ARBA00022729"/>
    </source>
</evidence>